<evidence type="ECO:0000256" key="1">
    <source>
        <dbReference type="ARBA" id="ARBA00022723"/>
    </source>
</evidence>
<dbReference type="EC" id="4.2.1.70" evidence="6"/>
<gene>
    <name evidence="6 7" type="primary">psuG</name>
    <name evidence="7" type="ORF">Afe05nite_11410</name>
</gene>
<evidence type="ECO:0000256" key="6">
    <source>
        <dbReference type="HAMAP-Rule" id="MF_01876"/>
    </source>
</evidence>
<dbReference type="GO" id="GO:0004730">
    <property type="term" value="F:pseudouridylate synthase activity"/>
    <property type="evidence" value="ECO:0007669"/>
    <property type="project" value="UniProtKB-UniRule"/>
</dbReference>
<sequence>MHLTPKRSNAAEGDRHRTVAGVTNFQIHYGEQVTRARRDGRPVVALESTIISHGLPHPDNLRVAREIEQTVRDNGAVPATIGMIGGELVVGLDDRQIEHLALAEGVAKLSVRDLAVAAAKRADGATTVAATSAVAAAAGIGVFATGGLGGVHREANVTFDESADLTTLARTPIVVVCAGVKSILDVGATLERLETLGVAVAGYRTKRFPGFFITDGGFDVDWQLDSPDEIADVMRARTDHGVGAGALILANPLPVDEQLEPALHDRTLAEGLALLSRGGITGKAVTPFLLSHFHASTEGQSLAVNVRIILRNSALAARIAAAHTPAPAPVGFTA</sequence>
<comment type="subunit">
    <text evidence="6">Homotrimer.</text>
</comment>
<keyword evidence="4 6" id="KW-0456">Lyase</keyword>
<dbReference type="GO" id="GO:0046113">
    <property type="term" value="P:nucleobase catabolic process"/>
    <property type="evidence" value="ECO:0007669"/>
    <property type="project" value="UniProtKB-UniRule"/>
</dbReference>
<keyword evidence="2 6" id="KW-0378">Hydrolase</keyword>
<keyword evidence="1 6" id="KW-0479">Metal-binding</keyword>
<dbReference type="SUPFAM" id="SSF110581">
    <property type="entry name" value="Indigoidine synthase A-like"/>
    <property type="match status" value="1"/>
</dbReference>
<protein>
    <recommendedName>
        <fullName evidence="6">Pseudouridine-5'-phosphate glycosidase</fullName>
        <shortName evidence="6">PsiMP glycosidase</shortName>
        <ecNumber evidence="6">4.2.1.70</ecNumber>
    </recommendedName>
</protein>
<comment type="catalytic activity">
    <reaction evidence="6">
        <text>D-ribose 5-phosphate + uracil = psi-UMP + H2O</text>
        <dbReference type="Rhea" id="RHEA:18337"/>
        <dbReference type="ChEBI" id="CHEBI:15377"/>
        <dbReference type="ChEBI" id="CHEBI:17568"/>
        <dbReference type="ChEBI" id="CHEBI:58380"/>
        <dbReference type="ChEBI" id="CHEBI:78346"/>
        <dbReference type="EC" id="4.2.1.70"/>
    </reaction>
</comment>
<keyword evidence="5 6" id="KW-0326">Glycosidase</keyword>
<dbReference type="HAMAP" id="MF_01876">
    <property type="entry name" value="PsiMP_glycosidase"/>
    <property type="match status" value="1"/>
</dbReference>
<dbReference type="GO" id="GO:0046872">
    <property type="term" value="F:metal ion binding"/>
    <property type="evidence" value="ECO:0007669"/>
    <property type="project" value="UniProtKB-KW"/>
</dbReference>
<evidence type="ECO:0000313" key="8">
    <source>
        <dbReference type="Proteomes" id="UP000598174"/>
    </source>
</evidence>
<dbReference type="PANTHER" id="PTHR42909:SF1">
    <property type="entry name" value="CARBOHYDRATE KINASE PFKB DOMAIN-CONTAINING PROTEIN"/>
    <property type="match status" value="1"/>
</dbReference>
<feature type="binding site" evidence="6">
    <location>
        <position position="128"/>
    </location>
    <ligand>
        <name>substrate</name>
    </ligand>
</feature>
<dbReference type="InterPro" id="IPR007342">
    <property type="entry name" value="PsuG"/>
</dbReference>
<feature type="binding site" evidence="6">
    <location>
        <begin position="162"/>
        <end position="164"/>
    </location>
    <ligand>
        <name>substrate</name>
    </ligand>
</feature>
<dbReference type="GO" id="GO:0005737">
    <property type="term" value="C:cytoplasm"/>
    <property type="evidence" value="ECO:0007669"/>
    <property type="project" value="TreeGrafter"/>
</dbReference>
<feature type="binding site" evidence="6">
    <location>
        <position position="108"/>
    </location>
    <ligand>
        <name>substrate</name>
    </ligand>
</feature>
<feature type="active site" description="Proton donor" evidence="6">
    <location>
        <position position="47"/>
    </location>
</feature>
<dbReference type="Proteomes" id="UP000598174">
    <property type="component" value="Unassembled WGS sequence"/>
</dbReference>
<reference evidence="7" key="1">
    <citation type="submission" date="2021-01" db="EMBL/GenBank/DDBJ databases">
        <title>Whole genome shotgun sequence of Actinoplanes ferrugineus NBRC 15555.</title>
        <authorList>
            <person name="Komaki H."/>
            <person name="Tamura T."/>
        </authorList>
    </citation>
    <scope>NUCLEOTIDE SEQUENCE</scope>
    <source>
        <strain evidence="7">NBRC 15555</strain>
    </source>
</reference>
<organism evidence="7 8">
    <name type="scientific">Paractinoplanes ferrugineus</name>
    <dbReference type="NCBI Taxonomy" id="113564"/>
    <lineage>
        <taxon>Bacteria</taxon>
        <taxon>Bacillati</taxon>
        <taxon>Actinomycetota</taxon>
        <taxon>Actinomycetes</taxon>
        <taxon>Micromonosporales</taxon>
        <taxon>Micromonosporaceae</taxon>
        <taxon>Paractinoplanes</taxon>
    </lineage>
</organism>
<proteinExistence type="inferred from homology"/>
<evidence type="ECO:0000256" key="5">
    <source>
        <dbReference type="ARBA" id="ARBA00023295"/>
    </source>
</evidence>
<evidence type="ECO:0000256" key="2">
    <source>
        <dbReference type="ARBA" id="ARBA00022801"/>
    </source>
</evidence>
<dbReference type="PANTHER" id="PTHR42909">
    <property type="entry name" value="ZGC:136858"/>
    <property type="match status" value="1"/>
</dbReference>
<comment type="function">
    <text evidence="6">Catalyzes the reversible cleavage of pseudouridine 5'-phosphate (PsiMP) to ribose 5-phosphate and uracil. Functions biologically in the cleavage direction, as part of a pseudouridine degradation pathway.</text>
</comment>
<feature type="active site" description="Nucleophile" evidence="6">
    <location>
        <position position="181"/>
    </location>
</feature>
<evidence type="ECO:0000256" key="4">
    <source>
        <dbReference type="ARBA" id="ARBA00023239"/>
    </source>
</evidence>
<comment type="caution">
    <text evidence="7">The sequence shown here is derived from an EMBL/GenBank/DDBJ whole genome shotgun (WGS) entry which is preliminary data.</text>
</comment>
<dbReference type="InterPro" id="IPR022830">
    <property type="entry name" value="Indigdn_synthA-like"/>
</dbReference>
<feature type="binding site" evidence="6">
    <location>
        <position position="160"/>
    </location>
    <ligand>
        <name>Mn(2+)</name>
        <dbReference type="ChEBI" id="CHEBI:29035"/>
    </ligand>
</feature>
<name>A0A919M7C7_9ACTN</name>
<comment type="cofactor">
    <cofactor evidence="6">
        <name>Mn(2+)</name>
        <dbReference type="ChEBI" id="CHEBI:29035"/>
    </cofactor>
    <text evidence="6">Binds 1 Mn(2+) ion per subunit.</text>
</comment>
<comment type="similarity">
    <text evidence="6">Belongs to the pseudouridine-5'-phosphate glycosidase family.</text>
</comment>
<evidence type="ECO:0000313" key="7">
    <source>
        <dbReference type="EMBL" id="GIE09301.1"/>
    </source>
</evidence>
<keyword evidence="3 6" id="KW-0464">Manganese</keyword>
<dbReference type="Gene3D" id="3.40.1790.10">
    <property type="entry name" value="Indigoidine synthase domain"/>
    <property type="match status" value="1"/>
</dbReference>
<evidence type="ECO:0000256" key="3">
    <source>
        <dbReference type="ARBA" id="ARBA00023211"/>
    </source>
</evidence>
<accession>A0A919M7C7</accession>
<dbReference type="AlphaFoldDB" id="A0A919M7C7"/>
<dbReference type="Pfam" id="PF04227">
    <property type="entry name" value="Indigoidine_A"/>
    <property type="match status" value="1"/>
</dbReference>
<dbReference type="GO" id="GO:0016798">
    <property type="term" value="F:hydrolase activity, acting on glycosyl bonds"/>
    <property type="evidence" value="ECO:0007669"/>
    <property type="project" value="UniProtKB-KW"/>
</dbReference>
<dbReference type="EMBL" id="BOMM01000008">
    <property type="protein sequence ID" value="GIE09301.1"/>
    <property type="molecule type" value="Genomic_DNA"/>
</dbReference>
<keyword evidence="8" id="KW-1185">Reference proteome</keyword>